<proteinExistence type="predicted"/>
<feature type="domain" description="Phage tail collar" evidence="2">
    <location>
        <begin position="38"/>
        <end position="94"/>
    </location>
</feature>
<gene>
    <name evidence="3" type="ORF">GHC57_03645</name>
</gene>
<evidence type="ECO:0000313" key="3">
    <source>
        <dbReference type="EMBL" id="MQX35604.1"/>
    </source>
</evidence>
<evidence type="ECO:0000259" key="2">
    <source>
        <dbReference type="Pfam" id="PF07484"/>
    </source>
</evidence>
<dbReference type="Pfam" id="PF07484">
    <property type="entry name" value="Collar"/>
    <property type="match status" value="1"/>
</dbReference>
<dbReference type="AlphaFoldDB" id="A0A7X2D1V9"/>
<dbReference type="InterPro" id="IPR011083">
    <property type="entry name" value="Phage_tail_collar_dom"/>
</dbReference>
<dbReference type="InterPro" id="IPR037053">
    <property type="entry name" value="Phage_tail_collar_dom_sf"/>
</dbReference>
<dbReference type="OrthoDB" id="9810174at2"/>
<protein>
    <submittedName>
        <fullName evidence="3">Phage tail protein</fullName>
    </submittedName>
</protein>
<feature type="chain" id="PRO_5030510262" evidence="1">
    <location>
        <begin position="31"/>
        <end position="235"/>
    </location>
</feature>
<evidence type="ECO:0000313" key="4">
    <source>
        <dbReference type="Proteomes" id="UP000434582"/>
    </source>
</evidence>
<name>A0A7X2D1V9_9PROT</name>
<reference evidence="3 4" key="1">
    <citation type="submission" date="2019-10" db="EMBL/GenBank/DDBJ databases">
        <title>Draft whole-genome sequence of the purple nonsulfur photosynthetic bacterium Roseospira navarrensis DSM 15114.</title>
        <authorList>
            <person name="Kyndt J.A."/>
            <person name="Meyer T.E."/>
        </authorList>
    </citation>
    <scope>NUCLEOTIDE SEQUENCE [LARGE SCALE GENOMIC DNA]</scope>
    <source>
        <strain evidence="3 4">DSM 15114</strain>
    </source>
</reference>
<dbReference type="Proteomes" id="UP000434582">
    <property type="component" value="Unassembled WGS sequence"/>
</dbReference>
<dbReference type="Gene3D" id="3.90.1340.10">
    <property type="entry name" value="Phage tail collar domain"/>
    <property type="match status" value="1"/>
</dbReference>
<dbReference type="RefSeq" id="WP_153341275.1">
    <property type="nucleotide sequence ID" value="NZ_WIVE01000006.1"/>
</dbReference>
<feature type="signal peptide" evidence="1">
    <location>
        <begin position="1"/>
        <end position="30"/>
    </location>
</feature>
<dbReference type="SUPFAM" id="SSF88874">
    <property type="entry name" value="Receptor-binding domain of short tail fibre protein gp12"/>
    <property type="match status" value="1"/>
</dbReference>
<comment type="caution">
    <text evidence="3">The sequence shown here is derived from an EMBL/GenBank/DDBJ whole genome shotgun (WGS) entry which is preliminary data.</text>
</comment>
<keyword evidence="1" id="KW-0732">Signal</keyword>
<accession>A0A7X2D1V9</accession>
<evidence type="ECO:0000256" key="1">
    <source>
        <dbReference type="SAM" id="SignalP"/>
    </source>
</evidence>
<keyword evidence="4" id="KW-1185">Reference proteome</keyword>
<organism evidence="3 4">
    <name type="scientific">Roseospira navarrensis</name>
    <dbReference type="NCBI Taxonomy" id="140058"/>
    <lineage>
        <taxon>Bacteria</taxon>
        <taxon>Pseudomonadati</taxon>
        <taxon>Pseudomonadota</taxon>
        <taxon>Alphaproteobacteria</taxon>
        <taxon>Rhodospirillales</taxon>
        <taxon>Rhodospirillaceae</taxon>
        <taxon>Roseospira</taxon>
    </lineage>
</organism>
<dbReference type="EMBL" id="WIVE01000006">
    <property type="protein sequence ID" value="MQX35604.1"/>
    <property type="molecule type" value="Genomic_DNA"/>
</dbReference>
<sequence>MTLRKPLTLAVAGAAVGLAAVALTPRAAQACSSDPFIGSICFTAATFCPDGVYLSATGGMVQISQFQALFSLLGTTYGGNGTTTFQLPDLRGRSMIGAGTAPGLNPVRLGDKRGVETVPLDVSTMPTHTHPIADSGSGTGQGTIDVVPGGPASGSVTEPVAGTGYFLGGMAGRNLEGPYTPATPGSNPAQVGGVTLDTSELQAGPAGGGQPHYNIPPQLALTPCIAHDGIYPPRP</sequence>